<name>A0A7J7VYX2_MYOMY</name>
<keyword evidence="3" id="KW-1185">Reference proteome</keyword>
<evidence type="ECO:0000313" key="2">
    <source>
        <dbReference type="EMBL" id="KAF6330253.1"/>
    </source>
</evidence>
<protein>
    <submittedName>
        <fullName evidence="2">Uncharacterized protein</fullName>
    </submittedName>
</protein>
<gene>
    <name evidence="2" type="ORF">mMyoMyo1_012251</name>
</gene>
<comment type="caution">
    <text evidence="2">The sequence shown here is derived from an EMBL/GenBank/DDBJ whole genome shotgun (WGS) entry which is preliminary data.</text>
</comment>
<reference evidence="2 3" key="1">
    <citation type="journal article" date="2020" name="Nature">
        <title>Six reference-quality genomes reveal evolution of bat adaptations.</title>
        <authorList>
            <person name="Jebb D."/>
            <person name="Huang Z."/>
            <person name="Pippel M."/>
            <person name="Hughes G.M."/>
            <person name="Lavrichenko K."/>
            <person name="Devanna P."/>
            <person name="Winkler S."/>
            <person name="Jermiin L.S."/>
            <person name="Skirmuntt E.C."/>
            <person name="Katzourakis A."/>
            <person name="Burkitt-Gray L."/>
            <person name="Ray D.A."/>
            <person name="Sullivan K.A.M."/>
            <person name="Roscito J.G."/>
            <person name="Kirilenko B.M."/>
            <person name="Davalos L.M."/>
            <person name="Corthals A.P."/>
            <person name="Power M.L."/>
            <person name="Jones G."/>
            <person name="Ransome R.D."/>
            <person name="Dechmann D.K.N."/>
            <person name="Locatelli A.G."/>
            <person name="Puechmaille S.J."/>
            <person name="Fedrigo O."/>
            <person name="Jarvis E.D."/>
            <person name="Hiller M."/>
            <person name="Vernes S.C."/>
            <person name="Myers E.W."/>
            <person name="Teeling E.C."/>
        </authorList>
    </citation>
    <scope>NUCLEOTIDE SEQUENCE [LARGE SCALE GENOMIC DNA]</scope>
    <source>
        <strain evidence="2">MMyoMyo1</strain>
        <tissue evidence="2">Flight muscle</tissue>
    </source>
</reference>
<dbReference type="AlphaFoldDB" id="A0A7J7VYX2"/>
<sequence length="231" mass="24688">MQVPCPSYGPSHPHSSEVPPLSPSHTPLPIHPDSAQPLLTWLLPPVSTYDCRSHTNQVTPLLRPLHGSLLPSISFKGAPRTTQSPLHAPRHLPPLATHDPAISTMCCFQAGRPPPPATPPTHLLCKGLLQQDSQGQPPGPDIDPQRHPGPLGAWGGPATAQRLPQVAVLCCRSPTGEKRPRWQVWIQLVLPGIRGVLSPRPPWGTGRLALPTTSVQGAQGTGCRHGGFPFI</sequence>
<accession>A0A7J7VYX2</accession>
<feature type="region of interest" description="Disordered" evidence="1">
    <location>
        <begin position="1"/>
        <end position="30"/>
    </location>
</feature>
<dbReference type="EMBL" id="JABWUV010000009">
    <property type="protein sequence ID" value="KAF6330253.1"/>
    <property type="molecule type" value="Genomic_DNA"/>
</dbReference>
<evidence type="ECO:0000313" key="3">
    <source>
        <dbReference type="Proteomes" id="UP000527355"/>
    </source>
</evidence>
<dbReference type="Proteomes" id="UP000527355">
    <property type="component" value="Unassembled WGS sequence"/>
</dbReference>
<organism evidence="2 3">
    <name type="scientific">Myotis myotis</name>
    <name type="common">Greater mouse-eared bat</name>
    <name type="synonym">Vespertilio myotis</name>
    <dbReference type="NCBI Taxonomy" id="51298"/>
    <lineage>
        <taxon>Eukaryota</taxon>
        <taxon>Metazoa</taxon>
        <taxon>Chordata</taxon>
        <taxon>Craniata</taxon>
        <taxon>Vertebrata</taxon>
        <taxon>Euteleostomi</taxon>
        <taxon>Mammalia</taxon>
        <taxon>Eutheria</taxon>
        <taxon>Laurasiatheria</taxon>
        <taxon>Chiroptera</taxon>
        <taxon>Yangochiroptera</taxon>
        <taxon>Vespertilionidae</taxon>
        <taxon>Myotis</taxon>
    </lineage>
</organism>
<evidence type="ECO:0000256" key="1">
    <source>
        <dbReference type="SAM" id="MobiDB-lite"/>
    </source>
</evidence>
<proteinExistence type="predicted"/>
<feature type="region of interest" description="Disordered" evidence="1">
    <location>
        <begin position="130"/>
        <end position="150"/>
    </location>
</feature>